<dbReference type="Proteomes" id="UP001500879">
    <property type="component" value="Unassembled WGS sequence"/>
</dbReference>
<keyword evidence="3" id="KW-1185">Reference proteome</keyword>
<accession>A0ABN0Z0I9</accession>
<feature type="compositionally biased region" description="Low complexity" evidence="1">
    <location>
        <begin position="18"/>
        <end position="33"/>
    </location>
</feature>
<protein>
    <submittedName>
        <fullName evidence="2">Uncharacterized protein</fullName>
    </submittedName>
</protein>
<comment type="caution">
    <text evidence="2">The sequence shown here is derived from an EMBL/GenBank/DDBJ whole genome shotgun (WGS) entry which is preliminary data.</text>
</comment>
<organism evidence="2 3">
    <name type="scientific">Streptomyces luteireticuli</name>
    <dbReference type="NCBI Taxonomy" id="173858"/>
    <lineage>
        <taxon>Bacteria</taxon>
        <taxon>Bacillati</taxon>
        <taxon>Actinomycetota</taxon>
        <taxon>Actinomycetes</taxon>
        <taxon>Kitasatosporales</taxon>
        <taxon>Streptomycetaceae</taxon>
        <taxon>Streptomyces</taxon>
    </lineage>
</organism>
<evidence type="ECO:0000313" key="3">
    <source>
        <dbReference type="Proteomes" id="UP001500879"/>
    </source>
</evidence>
<gene>
    <name evidence="2" type="ORF">GCM10010357_55670</name>
</gene>
<name>A0ABN0Z0I9_9ACTN</name>
<reference evidence="2 3" key="1">
    <citation type="journal article" date="2019" name="Int. J. Syst. Evol. Microbiol.">
        <title>The Global Catalogue of Microorganisms (GCM) 10K type strain sequencing project: providing services to taxonomists for standard genome sequencing and annotation.</title>
        <authorList>
            <consortium name="The Broad Institute Genomics Platform"/>
            <consortium name="The Broad Institute Genome Sequencing Center for Infectious Disease"/>
            <person name="Wu L."/>
            <person name="Ma J."/>
        </authorList>
    </citation>
    <scope>NUCLEOTIDE SEQUENCE [LARGE SCALE GENOMIC DNA]</scope>
    <source>
        <strain evidence="2 3">JCM 4788</strain>
    </source>
</reference>
<evidence type="ECO:0000313" key="2">
    <source>
        <dbReference type="EMBL" id="GAA0426961.1"/>
    </source>
</evidence>
<sequence length="76" mass="8030">MKSSTIIAWSSVSATKSTARTAAARTGSGIRGRWTGSSTHNGLRAPGRSTRRVPSMAAHLPQWLPALGLFPQVCPK</sequence>
<proteinExistence type="predicted"/>
<feature type="region of interest" description="Disordered" evidence="1">
    <location>
        <begin position="18"/>
        <end position="49"/>
    </location>
</feature>
<evidence type="ECO:0000256" key="1">
    <source>
        <dbReference type="SAM" id="MobiDB-lite"/>
    </source>
</evidence>
<dbReference type="EMBL" id="BAAABX010000057">
    <property type="protein sequence ID" value="GAA0426961.1"/>
    <property type="molecule type" value="Genomic_DNA"/>
</dbReference>